<dbReference type="GO" id="GO:0030688">
    <property type="term" value="C:preribosome, small subunit precursor"/>
    <property type="evidence" value="ECO:0007669"/>
    <property type="project" value="TreeGrafter"/>
</dbReference>
<evidence type="ECO:0000259" key="10">
    <source>
        <dbReference type="Pfam" id="PF01163"/>
    </source>
</evidence>
<feature type="compositionally biased region" description="Low complexity" evidence="9">
    <location>
        <begin position="230"/>
        <end position="241"/>
    </location>
</feature>
<feature type="compositionally biased region" description="Basic and acidic residues" evidence="9">
    <location>
        <begin position="306"/>
        <end position="320"/>
    </location>
</feature>
<keyword evidence="6" id="KW-0067">ATP-binding</keyword>
<keyword evidence="2" id="KW-0723">Serine/threonine-protein kinase</keyword>
<feature type="compositionally biased region" description="Basic residues" evidence="9">
    <location>
        <begin position="277"/>
        <end position="291"/>
    </location>
</feature>
<feature type="compositionally biased region" description="Acidic residues" evidence="9">
    <location>
        <begin position="216"/>
        <end position="229"/>
    </location>
</feature>
<evidence type="ECO:0000313" key="11">
    <source>
        <dbReference type="EMBL" id="SCV70258.1"/>
    </source>
</evidence>
<feature type="compositionally biased region" description="Basic and acidic residues" evidence="9">
    <location>
        <begin position="197"/>
        <end position="215"/>
    </location>
</feature>
<dbReference type="EC" id="2.7.11.1" evidence="1"/>
<dbReference type="OrthoDB" id="10258631at2759"/>
<feature type="compositionally biased region" description="Acidic residues" evidence="9">
    <location>
        <begin position="170"/>
        <end position="191"/>
    </location>
</feature>
<accession>A0A238FGI3</accession>
<dbReference type="PANTHER" id="PTHR45852">
    <property type="entry name" value="SER/THR-PROTEIN KINASE RIO2"/>
    <property type="match status" value="1"/>
</dbReference>
<dbReference type="GO" id="GO:0004674">
    <property type="term" value="F:protein serine/threonine kinase activity"/>
    <property type="evidence" value="ECO:0007669"/>
    <property type="project" value="UniProtKB-KW"/>
</dbReference>
<gene>
    <name evidence="11" type="ORF">BQ2448_1652</name>
</gene>
<keyword evidence="5" id="KW-0418">Kinase</keyword>
<dbReference type="GO" id="GO:0005524">
    <property type="term" value="F:ATP binding"/>
    <property type="evidence" value="ECO:0007669"/>
    <property type="project" value="UniProtKB-KW"/>
</dbReference>
<dbReference type="EMBL" id="FMSP01000005">
    <property type="protein sequence ID" value="SCV70258.1"/>
    <property type="molecule type" value="Genomic_DNA"/>
</dbReference>
<protein>
    <recommendedName>
        <fullName evidence="1">non-specific serine/threonine protein kinase</fullName>
        <ecNumber evidence="1">2.7.11.1</ecNumber>
    </recommendedName>
</protein>
<keyword evidence="4" id="KW-0547">Nucleotide-binding</keyword>
<dbReference type="InterPro" id="IPR018934">
    <property type="entry name" value="RIO_dom"/>
</dbReference>
<evidence type="ECO:0000256" key="8">
    <source>
        <dbReference type="ARBA" id="ARBA00048679"/>
    </source>
</evidence>
<dbReference type="PANTHER" id="PTHR45852:SF1">
    <property type="entry name" value="SERINE_THREONINE-PROTEIN KINASE RIO2"/>
    <property type="match status" value="1"/>
</dbReference>
<comment type="catalytic activity">
    <reaction evidence="7">
        <text>L-threonyl-[protein] + ATP = O-phospho-L-threonyl-[protein] + ADP + H(+)</text>
        <dbReference type="Rhea" id="RHEA:46608"/>
        <dbReference type="Rhea" id="RHEA-COMP:11060"/>
        <dbReference type="Rhea" id="RHEA-COMP:11605"/>
        <dbReference type="ChEBI" id="CHEBI:15378"/>
        <dbReference type="ChEBI" id="CHEBI:30013"/>
        <dbReference type="ChEBI" id="CHEBI:30616"/>
        <dbReference type="ChEBI" id="CHEBI:61977"/>
        <dbReference type="ChEBI" id="CHEBI:456216"/>
        <dbReference type="EC" id="2.7.11.1"/>
    </reaction>
</comment>
<evidence type="ECO:0000256" key="7">
    <source>
        <dbReference type="ARBA" id="ARBA00047899"/>
    </source>
</evidence>
<evidence type="ECO:0000256" key="9">
    <source>
        <dbReference type="SAM" id="MobiDB-lite"/>
    </source>
</evidence>
<evidence type="ECO:0000256" key="3">
    <source>
        <dbReference type="ARBA" id="ARBA00022679"/>
    </source>
</evidence>
<dbReference type="InterPro" id="IPR018935">
    <property type="entry name" value="RIO_kinase_CS"/>
</dbReference>
<name>A0A238FGI3_9BASI</name>
<keyword evidence="3" id="KW-0808">Transferase</keyword>
<dbReference type="PROSITE" id="PS01245">
    <property type="entry name" value="RIO1"/>
    <property type="match status" value="1"/>
</dbReference>
<reference evidence="12" key="1">
    <citation type="submission" date="2016-09" db="EMBL/GenBank/DDBJ databases">
        <authorList>
            <person name="Jeantristanb JTB J.-T."/>
            <person name="Ricardo R."/>
        </authorList>
    </citation>
    <scope>NUCLEOTIDE SEQUENCE [LARGE SCALE GENOMIC DNA]</scope>
</reference>
<dbReference type="GO" id="GO:0030490">
    <property type="term" value="P:maturation of SSU-rRNA"/>
    <property type="evidence" value="ECO:0007669"/>
    <property type="project" value="TreeGrafter"/>
</dbReference>
<evidence type="ECO:0000256" key="5">
    <source>
        <dbReference type="ARBA" id="ARBA00022777"/>
    </source>
</evidence>
<sequence length="320" mass="36389">MDLIVRLAKSGLIHGDFNEFNILIRDHRTQAEKERDDENAQEKSERIEREGGDFPLVVDLEGEGEGVSAKRTEGVLVEPVLIDFPQMVSIDHADAEYYFNRDVSCIRTFFLRRFKYESALFPRFSTILSQGSREFDLDVEVAASGFTKGDREVLQGYLDELREREGEQGGSDEEDEENEEDEEDGEEEELDVAGLSLKEEKKEGDEEKEEQKDSDGEGNPEEPEREEDTSNSNSNSASASESEIETDLPKHRQHRPSARRVPCEPPDVSAIVTSSLKKQKSSTERRHHGKKLVTANVLGRQRGSKMKQDSRRSIKESNFF</sequence>
<comment type="catalytic activity">
    <reaction evidence="8">
        <text>L-seryl-[protein] + ATP = O-phospho-L-seryl-[protein] + ADP + H(+)</text>
        <dbReference type="Rhea" id="RHEA:17989"/>
        <dbReference type="Rhea" id="RHEA-COMP:9863"/>
        <dbReference type="Rhea" id="RHEA-COMP:11604"/>
        <dbReference type="ChEBI" id="CHEBI:15378"/>
        <dbReference type="ChEBI" id="CHEBI:29999"/>
        <dbReference type="ChEBI" id="CHEBI:30616"/>
        <dbReference type="ChEBI" id="CHEBI:83421"/>
        <dbReference type="ChEBI" id="CHEBI:456216"/>
        <dbReference type="EC" id="2.7.11.1"/>
    </reaction>
</comment>
<dbReference type="GO" id="GO:0005829">
    <property type="term" value="C:cytosol"/>
    <property type="evidence" value="ECO:0007669"/>
    <property type="project" value="TreeGrafter"/>
</dbReference>
<evidence type="ECO:0000313" key="12">
    <source>
        <dbReference type="Proteomes" id="UP000198372"/>
    </source>
</evidence>
<dbReference type="Proteomes" id="UP000198372">
    <property type="component" value="Unassembled WGS sequence"/>
</dbReference>
<dbReference type="STRING" id="269621.A0A238FGI3"/>
<dbReference type="Gene3D" id="1.10.510.10">
    <property type="entry name" value="Transferase(Phosphotransferase) domain 1"/>
    <property type="match status" value="1"/>
</dbReference>
<keyword evidence="12" id="KW-1185">Reference proteome</keyword>
<dbReference type="Pfam" id="PF01163">
    <property type="entry name" value="RIO1"/>
    <property type="match status" value="1"/>
</dbReference>
<dbReference type="GO" id="GO:0005634">
    <property type="term" value="C:nucleus"/>
    <property type="evidence" value="ECO:0007669"/>
    <property type="project" value="TreeGrafter"/>
</dbReference>
<organism evidence="11 12">
    <name type="scientific">Microbotryum intermedium</name>
    <dbReference type="NCBI Taxonomy" id="269621"/>
    <lineage>
        <taxon>Eukaryota</taxon>
        <taxon>Fungi</taxon>
        <taxon>Dikarya</taxon>
        <taxon>Basidiomycota</taxon>
        <taxon>Pucciniomycotina</taxon>
        <taxon>Microbotryomycetes</taxon>
        <taxon>Microbotryales</taxon>
        <taxon>Microbotryaceae</taxon>
        <taxon>Microbotryum</taxon>
    </lineage>
</organism>
<evidence type="ECO:0000256" key="4">
    <source>
        <dbReference type="ARBA" id="ARBA00022741"/>
    </source>
</evidence>
<evidence type="ECO:0000256" key="6">
    <source>
        <dbReference type="ARBA" id="ARBA00022840"/>
    </source>
</evidence>
<evidence type="ECO:0000256" key="1">
    <source>
        <dbReference type="ARBA" id="ARBA00012513"/>
    </source>
</evidence>
<feature type="domain" description="RIO-type" evidence="10">
    <location>
        <begin position="78"/>
        <end position="116"/>
    </location>
</feature>
<proteinExistence type="predicted"/>
<dbReference type="AlphaFoldDB" id="A0A238FGI3"/>
<evidence type="ECO:0000256" key="2">
    <source>
        <dbReference type="ARBA" id="ARBA00022527"/>
    </source>
</evidence>
<feature type="region of interest" description="Disordered" evidence="9">
    <location>
        <begin position="163"/>
        <end position="320"/>
    </location>
</feature>